<sequence>MADYPAFAAFCAFCSAGSAPCRTGWDPPPRPLGRKGAARGRQEARVGRTAPGTLADVTDDSSPRRRRSAPDRRTSARAGARGDTGRAPAPRLRKRRFATEVLLLQLAVVTAIVLLTSAVFAAIAVQRLAREAESTALAVAQSVASDADVRTEVAALSVDGTVIDEEALAAGDLQLTAVAAQQRTGALFVVVTDDRGVRLAHPDASRIGERVSTSPDAALRGEEVVSWERGTLGESARAKVPIYAPSAEAGSAGSVVGEVSVGYAPARVYDTLARDSLPVIGVAVLALVIGVVASVLIRRRLDRATLGLQPEELSALVQNQQAVLGGVGEGVLAVSRDGIVTVCNDQAARLLGVDGPAGVGRPLDELDLPAALVELLREGAGGTAAAGPGAGGRPVESGDTTLVVGRHVLLVDVRPVSRDGVDLGRVAVVRDRTAVEALTRRLDAVGAMTTALRAQRHEFANRLHALSGMLELGRAEQARGYLADVLDHGPLRYPVAHADRLTEPYLQAFLGAKGVEAAERGVLLKLGPETLVTGTVVEPGDVTTVLGNLIDNAVRAAVAGRVTPAWIEVEVLDDGADLHLSVMDSGEGVAEAGRLFERDPRRGDGSRADRGDDGGGPRADADDDDPVHGLGFGLPLSRDIARRHGGDVWLGSAGDVDHGAVFCARLVGAVARRPAEPTRASSSTDADPAARPDDPERTP</sequence>
<evidence type="ECO:0000256" key="2">
    <source>
        <dbReference type="ARBA" id="ARBA00004651"/>
    </source>
</evidence>
<dbReference type="Pfam" id="PF17203">
    <property type="entry name" value="sCache_3_2"/>
    <property type="match status" value="1"/>
</dbReference>
<gene>
    <name evidence="18" type="ORF">FFA01_17760</name>
</gene>
<dbReference type="PROSITE" id="PS50109">
    <property type="entry name" value="HIS_KIN"/>
    <property type="match status" value="1"/>
</dbReference>
<feature type="region of interest" description="Disordered" evidence="15">
    <location>
        <begin position="591"/>
        <end position="630"/>
    </location>
</feature>
<feature type="compositionally biased region" description="Low complexity" evidence="15">
    <location>
        <begin position="678"/>
        <end position="687"/>
    </location>
</feature>
<feature type="transmembrane region" description="Helical" evidence="16">
    <location>
        <begin position="277"/>
        <end position="297"/>
    </location>
</feature>
<evidence type="ECO:0000256" key="5">
    <source>
        <dbReference type="ARBA" id="ARBA00022553"/>
    </source>
</evidence>
<keyword evidence="13 16" id="KW-0472">Membrane</keyword>
<proteinExistence type="predicted"/>
<dbReference type="InterPro" id="IPR000014">
    <property type="entry name" value="PAS"/>
</dbReference>
<evidence type="ECO:0000313" key="18">
    <source>
        <dbReference type="EMBL" id="GEK83467.1"/>
    </source>
</evidence>
<dbReference type="CDD" id="cd00075">
    <property type="entry name" value="HATPase"/>
    <property type="match status" value="1"/>
</dbReference>
<evidence type="ECO:0000256" key="1">
    <source>
        <dbReference type="ARBA" id="ARBA00000085"/>
    </source>
</evidence>
<dbReference type="SUPFAM" id="SSF55785">
    <property type="entry name" value="PYP-like sensor domain (PAS domain)"/>
    <property type="match status" value="1"/>
</dbReference>
<evidence type="ECO:0000256" key="9">
    <source>
        <dbReference type="ARBA" id="ARBA00022777"/>
    </source>
</evidence>
<evidence type="ECO:0000313" key="19">
    <source>
        <dbReference type="Proteomes" id="UP000321154"/>
    </source>
</evidence>
<dbReference type="EC" id="2.7.13.3" evidence="3"/>
<dbReference type="GO" id="GO:0016301">
    <property type="term" value="F:kinase activity"/>
    <property type="evidence" value="ECO:0007669"/>
    <property type="project" value="UniProtKB-KW"/>
</dbReference>
<keyword evidence="5" id="KW-0597">Phosphoprotein</keyword>
<name>A0ABQ0UPR5_9MICO</name>
<dbReference type="Gene3D" id="3.30.450.20">
    <property type="entry name" value="PAS domain"/>
    <property type="match status" value="2"/>
</dbReference>
<evidence type="ECO:0000256" key="15">
    <source>
        <dbReference type="SAM" id="MobiDB-lite"/>
    </source>
</evidence>
<comment type="caution">
    <text evidence="18">The sequence shown here is derived from an EMBL/GenBank/DDBJ whole genome shotgun (WGS) entry which is preliminary data.</text>
</comment>
<evidence type="ECO:0000256" key="8">
    <source>
        <dbReference type="ARBA" id="ARBA00022741"/>
    </source>
</evidence>
<feature type="region of interest" description="Disordered" evidence="15">
    <location>
        <begin position="22"/>
        <end position="91"/>
    </location>
</feature>
<evidence type="ECO:0000256" key="4">
    <source>
        <dbReference type="ARBA" id="ARBA00022475"/>
    </source>
</evidence>
<dbReference type="InterPro" id="IPR005467">
    <property type="entry name" value="His_kinase_dom"/>
</dbReference>
<dbReference type="InterPro" id="IPR050351">
    <property type="entry name" value="BphY/WalK/GraS-like"/>
</dbReference>
<feature type="transmembrane region" description="Helical" evidence="16">
    <location>
        <begin position="102"/>
        <end position="125"/>
    </location>
</feature>
<keyword evidence="12" id="KW-0902">Two-component regulatory system</keyword>
<dbReference type="PANTHER" id="PTHR42878:SF7">
    <property type="entry name" value="SENSOR HISTIDINE KINASE GLRK"/>
    <property type="match status" value="1"/>
</dbReference>
<dbReference type="PANTHER" id="PTHR42878">
    <property type="entry name" value="TWO-COMPONENT HISTIDINE KINASE"/>
    <property type="match status" value="1"/>
</dbReference>
<feature type="compositionally biased region" description="Basic and acidic residues" evidence="15">
    <location>
        <begin position="688"/>
        <end position="699"/>
    </location>
</feature>
<comment type="subcellular location">
    <subcellularLocation>
        <location evidence="2">Cell membrane</location>
        <topology evidence="2">Multi-pass membrane protein</topology>
    </subcellularLocation>
</comment>
<dbReference type="InterPro" id="IPR004358">
    <property type="entry name" value="Sig_transdc_His_kin-like_C"/>
</dbReference>
<dbReference type="CDD" id="cd00130">
    <property type="entry name" value="PAS"/>
    <property type="match status" value="1"/>
</dbReference>
<dbReference type="SUPFAM" id="SSF55890">
    <property type="entry name" value="Sporulation response regulatory protein Spo0B"/>
    <property type="match status" value="1"/>
</dbReference>
<dbReference type="InterPro" id="IPR035965">
    <property type="entry name" value="PAS-like_dom_sf"/>
</dbReference>
<keyword evidence="4" id="KW-1003">Cell membrane</keyword>
<protein>
    <recommendedName>
        <fullName evidence="14">Sensor-like histidine kinase SenX3</fullName>
        <ecNumber evidence="3">2.7.13.3</ecNumber>
    </recommendedName>
</protein>
<dbReference type="Proteomes" id="UP000321154">
    <property type="component" value="Unassembled WGS sequence"/>
</dbReference>
<dbReference type="InterPro" id="IPR036890">
    <property type="entry name" value="HATPase_C_sf"/>
</dbReference>
<evidence type="ECO:0000256" key="12">
    <source>
        <dbReference type="ARBA" id="ARBA00023012"/>
    </source>
</evidence>
<keyword evidence="7 16" id="KW-0812">Transmembrane</keyword>
<evidence type="ECO:0000256" key="7">
    <source>
        <dbReference type="ARBA" id="ARBA00022692"/>
    </source>
</evidence>
<accession>A0ABQ0UPR5</accession>
<dbReference type="Gene3D" id="3.30.565.10">
    <property type="entry name" value="Histidine kinase-like ATPase, C-terminal domain"/>
    <property type="match status" value="1"/>
</dbReference>
<dbReference type="SMART" id="SM00387">
    <property type="entry name" value="HATPase_c"/>
    <property type="match status" value="1"/>
</dbReference>
<comment type="catalytic activity">
    <reaction evidence="1">
        <text>ATP + protein L-histidine = ADP + protein N-phospho-L-histidine.</text>
        <dbReference type="EC" id="2.7.13.3"/>
    </reaction>
</comment>
<evidence type="ECO:0000256" key="11">
    <source>
        <dbReference type="ARBA" id="ARBA00022989"/>
    </source>
</evidence>
<keyword evidence="8" id="KW-0547">Nucleotide-binding</keyword>
<keyword evidence="11 16" id="KW-1133">Transmembrane helix</keyword>
<dbReference type="InterPro" id="IPR033463">
    <property type="entry name" value="sCache_3"/>
</dbReference>
<dbReference type="Pfam" id="PF02518">
    <property type="entry name" value="HATPase_c"/>
    <property type="match status" value="1"/>
</dbReference>
<keyword evidence="9 18" id="KW-0418">Kinase</keyword>
<keyword evidence="19" id="KW-1185">Reference proteome</keyword>
<feature type="region of interest" description="Disordered" evidence="15">
    <location>
        <begin position="671"/>
        <end position="699"/>
    </location>
</feature>
<evidence type="ECO:0000259" key="17">
    <source>
        <dbReference type="PROSITE" id="PS50109"/>
    </source>
</evidence>
<feature type="compositionally biased region" description="Low complexity" evidence="15">
    <location>
        <begin position="76"/>
        <end position="90"/>
    </location>
</feature>
<evidence type="ECO:0000256" key="14">
    <source>
        <dbReference type="ARBA" id="ARBA00039401"/>
    </source>
</evidence>
<dbReference type="InterPro" id="IPR016120">
    <property type="entry name" value="Sig_transdc_His_kin_SpoOB"/>
</dbReference>
<keyword evidence="10" id="KW-0067">ATP-binding</keyword>
<keyword evidence="6" id="KW-0808">Transferase</keyword>
<reference evidence="18 19" key="1">
    <citation type="submission" date="2019-07" db="EMBL/GenBank/DDBJ databases">
        <title>Whole genome shotgun sequence of Frigoribacterium faeni NBRC 103066.</title>
        <authorList>
            <person name="Hosoyama A."/>
            <person name="Uohara A."/>
            <person name="Ohji S."/>
            <person name="Ichikawa N."/>
        </authorList>
    </citation>
    <scope>NUCLEOTIDE SEQUENCE [LARGE SCALE GENOMIC DNA]</scope>
    <source>
        <strain evidence="18 19">NBRC 103066</strain>
    </source>
</reference>
<dbReference type="Gene3D" id="1.10.287.130">
    <property type="match status" value="1"/>
</dbReference>
<organism evidence="18 19">
    <name type="scientific">Frigoribacterium faeni</name>
    <dbReference type="NCBI Taxonomy" id="145483"/>
    <lineage>
        <taxon>Bacteria</taxon>
        <taxon>Bacillati</taxon>
        <taxon>Actinomycetota</taxon>
        <taxon>Actinomycetes</taxon>
        <taxon>Micrococcales</taxon>
        <taxon>Microbacteriaceae</taxon>
        <taxon>Frigoribacterium</taxon>
    </lineage>
</organism>
<dbReference type="Pfam" id="PF14689">
    <property type="entry name" value="SPOB_a"/>
    <property type="match status" value="1"/>
</dbReference>
<evidence type="ECO:0000256" key="6">
    <source>
        <dbReference type="ARBA" id="ARBA00022679"/>
    </source>
</evidence>
<dbReference type="InterPro" id="IPR039506">
    <property type="entry name" value="SPOB_a"/>
</dbReference>
<evidence type="ECO:0000256" key="3">
    <source>
        <dbReference type="ARBA" id="ARBA00012438"/>
    </source>
</evidence>
<evidence type="ECO:0000256" key="13">
    <source>
        <dbReference type="ARBA" id="ARBA00023136"/>
    </source>
</evidence>
<dbReference type="InterPro" id="IPR029151">
    <property type="entry name" value="Sensor-like_sf"/>
</dbReference>
<dbReference type="InterPro" id="IPR003594">
    <property type="entry name" value="HATPase_dom"/>
</dbReference>
<dbReference type="SUPFAM" id="SSF55874">
    <property type="entry name" value="ATPase domain of HSP90 chaperone/DNA topoisomerase II/histidine kinase"/>
    <property type="match status" value="1"/>
</dbReference>
<dbReference type="PRINTS" id="PR00344">
    <property type="entry name" value="BCTRLSENSOR"/>
</dbReference>
<evidence type="ECO:0000256" key="16">
    <source>
        <dbReference type="SAM" id="Phobius"/>
    </source>
</evidence>
<evidence type="ECO:0000256" key="10">
    <source>
        <dbReference type="ARBA" id="ARBA00022840"/>
    </source>
</evidence>
<feature type="compositionally biased region" description="Basic and acidic residues" evidence="15">
    <location>
        <begin position="594"/>
        <end position="615"/>
    </location>
</feature>
<dbReference type="SUPFAM" id="SSF103190">
    <property type="entry name" value="Sensory domain-like"/>
    <property type="match status" value="1"/>
</dbReference>
<feature type="domain" description="Histidine kinase" evidence="17">
    <location>
        <begin position="545"/>
        <end position="670"/>
    </location>
</feature>
<dbReference type="EMBL" id="BJUV01000016">
    <property type="protein sequence ID" value="GEK83467.1"/>
    <property type="molecule type" value="Genomic_DNA"/>
</dbReference>